<sequence>MADVAASDGVGHACMVGIFLFIHRWAVNCCCWIFFVVGLVGLIVNALVDFAV</sequence>
<keyword evidence="3" id="KW-1185">Reference proteome</keyword>
<gene>
    <name evidence="2" type="ORF">AOQ84DRAFT_355017</name>
</gene>
<accession>A0A8E2JS33</accession>
<evidence type="ECO:0000256" key="1">
    <source>
        <dbReference type="SAM" id="Phobius"/>
    </source>
</evidence>
<keyword evidence="1" id="KW-0812">Transmembrane</keyword>
<keyword evidence="1" id="KW-1133">Transmembrane helix</keyword>
<keyword evidence="1" id="KW-0472">Membrane</keyword>
<dbReference type="Proteomes" id="UP000250140">
    <property type="component" value="Unassembled WGS sequence"/>
</dbReference>
<dbReference type="AlphaFoldDB" id="A0A8E2JS33"/>
<evidence type="ECO:0000313" key="3">
    <source>
        <dbReference type="Proteomes" id="UP000250140"/>
    </source>
</evidence>
<feature type="transmembrane region" description="Helical" evidence="1">
    <location>
        <begin position="25"/>
        <end position="48"/>
    </location>
</feature>
<name>A0A8E2JS33_9PEZI</name>
<evidence type="ECO:0008006" key="4">
    <source>
        <dbReference type="Google" id="ProtNLM"/>
    </source>
</evidence>
<evidence type="ECO:0000313" key="2">
    <source>
        <dbReference type="EMBL" id="OCL07337.1"/>
    </source>
</evidence>
<dbReference type="EMBL" id="KV749893">
    <property type="protein sequence ID" value="OCL07337.1"/>
    <property type="molecule type" value="Genomic_DNA"/>
</dbReference>
<organism evidence="2 3">
    <name type="scientific">Glonium stellatum</name>
    <dbReference type="NCBI Taxonomy" id="574774"/>
    <lineage>
        <taxon>Eukaryota</taxon>
        <taxon>Fungi</taxon>
        <taxon>Dikarya</taxon>
        <taxon>Ascomycota</taxon>
        <taxon>Pezizomycotina</taxon>
        <taxon>Dothideomycetes</taxon>
        <taxon>Pleosporomycetidae</taxon>
        <taxon>Gloniales</taxon>
        <taxon>Gloniaceae</taxon>
        <taxon>Glonium</taxon>
    </lineage>
</organism>
<protein>
    <recommendedName>
        <fullName evidence="4">Transmembrane protein</fullName>
    </recommendedName>
</protein>
<proteinExistence type="predicted"/>
<reference evidence="2 3" key="1">
    <citation type="journal article" date="2016" name="Nat. Commun.">
        <title>Ectomycorrhizal ecology is imprinted in the genome of the dominant symbiotic fungus Cenococcum geophilum.</title>
        <authorList>
            <consortium name="DOE Joint Genome Institute"/>
            <person name="Peter M."/>
            <person name="Kohler A."/>
            <person name="Ohm R.A."/>
            <person name="Kuo A."/>
            <person name="Krutzmann J."/>
            <person name="Morin E."/>
            <person name="Arend M."/>
            <person name="Barry K.W."/>
            <person name="Binder M."/>
            <person name="Choi C."/>
            <person name="Clum A."/>
            <person name="Copeland A."/>
            <person name="Grisel N."/>
            <person name="Haridas S."/>
            <person name="Kipfer T."/>
            <person name="LaButti K."/>
            <person name="Lindquist E."/>
            <person name="Lipzen A."/>
            <person name="Maire R."/>
            <person name="Meier B."/>
            <person name="Mihaltcheva S."/>
            <person name="Molinier V."/>
            <person name="Murat C."/>
            <person name="Poggeler S."/>
            <person name="Quandt C.A."/>
            <person name="Sperisen C."/>
            <person name="Tritt A."/>
            <person name="Tisserant E."/>
            <person name="Crous P.W."/>
            <person name="Henrissat B."/>
            <person name="Nehls U."/>
            <person name="Egli S."/>
            <person name="Spatafora J.W."/>
            <person name="Grigoriev I.V."/>
            <person name="Martin F.M."/>
        </authorList>
    </citation>
    <scope>NUCLEOTIDE SEQUENCE [LARGE SCALE GENOMIC DNA]</scope>
    <source>
        <strain evidence="2 3">CBS 207.34</strain>
    </source>
</reference>